<keyword evidence="1" id="KW-0472">Membrane</keyword>
<proteinExistence type="predicted"/>
<name>A0A2P6Q6X5_ROSCH</name>
<dbReference type="Gramene" id="PRQ29917">
    <property type="protein sequence ID" value="PRQ29917"/>
    <property type="gene ID" value="RchiOBHm_Chr5g0019011"/>
</dbReference>
<keyword evidence="1" id="KW-0812">Transmembrane</keyword>
<organism evidence="2 3">
    <name type="scientific">Rosa chinensis</name>
    <name type="common">China rose</name>
    <dbReference type="NCBI Taxonomy" id="74649"/>
    <lineage>
        <taxon>Eukaryota</taxon>
        <taxon>Viridiplantae</taxon>
        <taxon>Streptophyta</taxon>
        <taxon>Embryophyta</taxon>
        <taxon>Tracheophyta</taxon>
        <taxon>Spermatophyta</taxon>
        <taxon>Magnoliopsida</taxon>
        <taxon>eudicotyledons</taxon>
        <taxon>Gunneridae</taxon>
        <taxon>Pentapetalae</taxon>
        <taxon>rosids</taxon>
        <taxon>fabids</taxon>
        <taxon>Rosales</taxon>
        <taxon>Rosaceae</taxon>
        <taxon>Rosoideae</taxon>
        <taxon>Rosoideae incertae sedis</taxon>
        <taxon>Rosa</taxon>
    </lineage>
</organism>
<evidence type="ECO:0000256" key="1">
    <source>
        <dbReference type="SAM" id="Phobius"/>
    </source>
</evidence>
<reference evidence="2 3" key="1">
    <citation type="journal article" date="2018" name="Nat. Genet.">
        <title>The Rosa genome provides new insights in the design of modern roses.</title>
        <authorList>
            <person name="Bendahmane M."/>
        </authorList>
    </citation>
    <scope>NUCLEOTIDE SEQUENCE [LARGE SCALE GENOMIC DNA]</scope>
    <source>
        <strain evidence="3">cv. Old Blush</strain>
    </source>
</reference>
<comment type="caution">
    <text evidence="2">The sequence shown here is derived from an EMBL/GenBank/DDBJ whole genome shotgun (WGS) entry which is preliminary data.</text>
</comment>
<keyword evidence="3" id="KW-1185">Reference proteome</keyword>
<evidence type="ECO:0000313" key="3">
    <source>
        <dbReference type="Proteomes" id="UP000238479"/>
    </source>
</evidence>
<gene>
    <name evidence="2" type="ORF">RchiOBHm_Chr5g0019011</name>
</gene>
<sequence>MCLFNYLFELNCYSALAFASIGLMHAFCFWSGMHAWLLMMYLKKLQLAYCDGNASTNTNQRII</sequence>
<keyword evidence="1" id="KW-1133">Transmembrane helix</keyword>
<evidence type="ECO:0000313" key="2">
    <source>
        <dbReference type="EMBL" id="PRQ29917.1"/>
    </source>
</evidence>
<dbReference type="AlphaFoldDB" id="A0A2P6Q6X5"/>
<dbReference type="EMBL" id="PDCK01000043">
    <property type="protein sequence ID" value="PRQ29917.1"/>
    <property type="molecule type" value="Genomic_DNA"/>
</dbReference>
<feature type="transmembrane region" description="Helical" evidence="1">
    <location>
        <begin position="13"/>
        <end position="37"/>
    </location>
</feature>
<protein>
    <submittedName>
        <fullName evidence="2">Uncharacterized protein</fullName>
    </submittedName>
</protein>
<accession>A0A2P6Q6X5</accession>
<dbReference type="Proteomes" id="UP000238479">
    <property type="component" value="Chromosome 5"/>
</dbReference>